<evidence type="ECO:0000256" key="5">
    <source>
        <dbReference type="SAM" id="MobiDB-lite"/>
    </source>
</evidence>
<dbReference type="Pfam" id="PF08281">
    <property type="entry name" value="Sigma70_r4_2"/>
    <property type="match status" value="1"/>
</dbReference>
<dbReference type="SUPFAM" id="SSF88659">
    <property type="entry name" value="Sigma3 and sigma4 domains of RNA polymerase sigma factors"/>
    <property type="match status" value="1"/>
</dbReference>
<dbReference type="NCBIfam" id="TIGR02937">
    <property type="entry name" value="sigma70-ECF"/>
    <property type="match status" value="1"/>
</dbReference>
<evidence type="ECO:0000259" key="6">
    <source>
        <dbReference type="Pfam" id="PF08281"/>
    </source>
</evidence>
<evidence type="ECO:0000313" key="7">
    <source>
        <dbReference type="EMBL" id="VAX38363.1"/>
    </source>
</evidence>
<protein>
    <recommendedName>
        <fullName evidence="6">RNA polymerase sigma factor 70 region 4 type 2 domain-containing protein</fullName>
    </recommendedName>
</protein>
<dbReference type="InterPro" id="IPR036388">
    <property type="entry name" value="WH-like_DNA-bd_sf"/>
</dbReference>
<feature type="region of interest" description="Disordered" evidence="5">
    <location>
        <begin position="11"/>
        <end position="34"/>
    </location>
</feature>
<name>A0A3B1DNE5_9ZZZZ</name>
<comment type="similarity">
    <text evidence="1">Belongs to the sigma-70 factor family. ECF subfamily.</text>
</comment>
<keyword evidence="3" id="KW-0731">Sigma factor</keyword>
<keyword evidence="2" id="KW-0805">Transcription regulation</keyword>
<accession>A0A3B1DNE5</accession>
<dbReference type="InterPro" id="IPR039425">
    <property type="entry name" value="RNA_pol_sigma-70-like"/>
</dbReference>
<proteinExistence type="inferred from homology"/>
<dbReference type="InterPro" id="IPR013324">
    <property type="entry name" value="RNA_pol_sigma_r3/r4-like"/>
</dbReference>
<evidence type="ECO:0000256" key="3">
    <source>
        <dbReference type="ARBA" id="ARBA00023082"/>
    </source>
</evidence>
<dbReference type="InterPro" id="IPR013325">
    <property type="entry name" value="RNA_pol_sigma_r2"/>
</dbReference>
<evidence type="ECO:0000256" key="1">
    <source>
        <dbReference type="ARBA" id="ARBA00010641"/>
    </source>
</evidence>
<organism evidence="7">
    <name type="scientific">hydrothermal vent metagenome</name>
    <dbReference type="NCBI Taxonomy" id="652676"/>
    <lineage>
        <taxon>unclassified sequences</taxon>
        <taxon>metagenomes</taxon>
        <taxon>ecological metagenomes</taxon>
    </lineage>
</organism>
<reference evidence="7" key="1">
    <citation type="submission" date="2018-06" db="EMBL/GenBank/DDBJ databases">
        <authorList>
            <person name="Zhirakovskaya E."/>
        </authorList>
    </citation>
    <scope>NUCLEOTIDE SEQUENCE</scope>
</reference>
<dbReference type="EMBL" id="UOGL01000184">
    <property type="protein sequence ID" value="VAX38363.1"/>
    <property type="molecule type" value="Genomic_DNA"/>
</dbReference>
<keyword evidence="4" id="KW-0804">Transcription</keyword>
<feature type="domain" description="RNA polymerase sigma factor 70 region 4 type 2" evidence="6">
    <location>
        <begin position="195"/>
        <end position="246"/>
    </location>
</feature>
<dbReference type="CDD" id="cd06171">
    <property type="entry name" value="Sigma70_r4"/>
    <property type="match status" value="1"/>
</dbReference>
<evidence type="ECO:0000256" key="2">
    <source>
        <dbReference type="ARBA" id="ARBA00023015"/>
    </source>
</evidence>
<dbReference type="Gene3D" id="1.10.1740.10">
    <property type="match status" value="1"/>
</dbReference>
<dbReference type="PANTHER" id="PTHR43133">
    <property type="entry name" value="RNA POLYMERASE ECF-TYPE SIGMA FACTO"/>
    <property type="match status" value="1"/>
</dbReference>
<sequence>MTSIDIDLQFELSDEDSEQESLQGQGASKNQNTIGYVPVLSEDNQTKKDTQNNLESSSNCAHQEERQFILLLLQRDQHAWQDFVGRYNKLIVSRVLATCREFGIVSQPDFVEECGAEVMATLFQGDMNGLRQFQGRSKLSTWLAVIARRTTLNFLHRQKRERENTRPNDSKFDMAAISEDSRKRTSDMDKEDCAKLQNCMNRLKPTDRKALMLHFDQQLSYAEIGRALGISENGVGPKLHRAQKRLKKLMESKNQPT</sequence>
<gene>
    <name evidence="7" type="ORF">MNBD_PLANCTO02-174</name>
</gene>
<dbReference type="AlphaFoldDB" id="A0A3B1DNE5"/>
<dbReference type="InterPro" id="IPR014284">
    <property type="entry name" value="RNA_pol_sigma-70_dom"/>
</dbReference>
<dbReference type="PANTHER" id="PTHR43133:SF51">
    <property type="entry name" value="RNA POLYMERASE SIGMA FACTOR"/>
    <property type="match status" value="1"/>
</dbReference>
<dbReference type="InterPro" id="IPR013249">
    <property type="entry name" value="RNA_pol_sigma70_r4_t2"/>
</dbReference>
<dbReference type="GO" id="GO:0006352">
    <property type="term" value="P:DNA-templated transcription initiation"/>
    <property type="evidence" value="ECO:0007669"/>
    <property type="project" value="InterPro"/>
</dbReference>
<dbReference type="GO" id="GO:0016987">
    <property type="term" value="F:sigma factor activity"/>
    <property type="evidence" value="ECO:0007669"/>
    <property type="project" value="UniProtKB-KW"/>
</dbReference>
<dbReference type="SUPFAM" id="SSF88946">
    <property type="entry name" value="Sigma2 domain of RNA polymerase sigma factors"/>
    <property type="match status" value="1"/>
</dbReference>
<dbReference type="Gene3D" id="1.10.10.10">
    <property type="entry name" value="Winged helix-like DNA-binding domain superfamily/Winged helix DNA-binding domain"/>
    <property type="match status" value="1"/>
</dbReference>
<evidence type="ECO:0000256" key="4">
    <source>
        <dbReference type="ARBA" id="ARBA00023163"/>
    </source>
</evidence>
<dbReference type="GO" id="GO:0003677">
    <property type="term" value="F:DNA binding"/>
    <property type="evidence" value="ECO:0007669"/>
    <property type="project" value="InterPro"/>
</dbReference>